<name>A0A9D1MRR4_9FIRM</name>
<reference evidence="2" key="1">
    <citation type="submission" date="2020-10" db="EMBL/GenBank/DDBJ databases">
        <authorList>
            <person name="Gilroy R."/>
        </authorList>
    </citation>
    <scope>NUCLEOTIDE SEQUENCE</scope>
    <source>
        <strain evidence="2">CHK160-1198</strain>
    </source>
</reference>
<dbReference type="InterPro" id="IPR004038">
    <property type="entry name" value="Ribosomal_eL8/eL30/eS12/Gad45"/>
</dbReference>
<evidence type="ECO:0000313" key="3">
    <source>
        <dbReference type="Proteomes" id="UP000824099"/>
    </source>
</evidence>
<proteinExistence type="predicted"/>
<dbReference type="EMBL" id="DVNI01000138">
    <property type="protein sequence ID" value="HIU65007.1"/>
    <property type="molecule type" value="Genomic_DNA"/>
</dbReference>
<dbReference type="Pfam" id="PF01248">
    <property type="entry name" value="Ribosomal_L7Ae"/>
    <property type="match status" value="1"/>
</dbReference>
<evidence type="ECO:0000313" key="2">
    <source>
        <dbReference type="EMBL" id="HIU65007.1"/>
    </source>
</evidence>
<dbReference type="SUPFAM" id="SSF55315">
    <property type="entry name" value="L30e-like"/>
    <property type="match status" value="1"/>
</dbReference>
<reference evidence="2" key="2">
    <citation type="journal article" date="2021" name="PeerJ">
        <title>Extensive microbial diversity within the chicken gut microbiome revealed by metagenomics and culture.</title>
        <authorList>
            <person name="Gilroy R."/>
            <person name="Ravi A."/>
            <person name="Getino M."/>
            <person name="Pursley I."/>
            <person name="Horton D.L."/>
            <person name="Alikhan N.F."/>
            <person name="Baker D."/>
            <person name="Gharbi K."/>
            <person name="Hall N."/>
            <person name="Watson M."/>
            <person name="Adriaenssens E.M."/>
            <person name="Foster-Nyarko E."/>
            <person name="Jarju S."/>
            <person name="Secka A."/>
            <person name="Antonio M."/>
            <person name="Oren A."/>
            <person name="Chaudhuri R.R."/>
            <person name="La Ragione R."/>
            <person name="Hildebrand F."/>
            <person name="Pallen M.J."/>
        </authorList>
    </citation>
    <scope>NUCLEOTIDE SEQUENCE</scope>
    <source>
        <strain evidence="2">CHK160-1198</strain>
    </source>
</reference>
<accession>A0A9D1MRR4</accession>
<gene>
    <name evidence="2" type="ORF">IAB06_08255</name>
</gene>
<sequence>MNDLKKLGFALGLAQKAGKVASGDYAVKAAIKSGKVRLLLIAEDAAENSKKDLKYLADVYKVRVKEALTRVELGLAIGKAQRTALAIVDSNFAEMINKGFIKE</sequence>
<dbReference type="Gene3D" id="3.30.1330.30">
    <property type="match status" value="1"/>
</dbReference>
<feature type="domain" description="Ribosomal protein eL8/eL30/eS12/Gadd45" evidence="1">
    <location>
        <begin position="10"/>
        <end position="92"/>
    </location>
</feature>
<comment type="caution">
    <text evidence="2">The sequence shown here is derived from an EMBL/GenBank/DDBJ whole genome shotgun (WGS) entry which is preliminary data.</text>
</comment>
<dbReference type="Proteomes" id="UP000824099">
    <property type="component" value="Unassembled WGS sequence"/>
</dbReference>
<evidence type="ECO:0000259" key="1">
    <source>
        <dbReference type="Pfam" id="PF01248"/>
    </source>
</evidence>
<protein>
    <submittedName>
        <fullName evidence="2">Ribosomal L7Ae/L30e/S12e/Gadd45 family protein</fullName>
    </submittedName>
</protein>
<dbReference type="InterPro" id="IPR029064">
    <property type="entry name" value="Ribosomal_eL30-like_sf"/>
</dbReference>
<organism evidence="2 3">
    <name type="scientific">Candidatus Avacidaminococcus intestinavium</name>
    <dbReference type="NCBI Taxonomy" id="2840684"/>
    <lineage>
        <taxon>Bacteria</taxon>
        <taxon>Bacillati</taxon>
        <taxon>Bacillota</taxon>
        <taxon>Negativicutes</taxon>
        <taxon>Acidaminococcales</taxon>
        <taxon>Acidaminococcaceae</taxon>
        <taxon>Acidaminococcaceae incertae sedis</taxon>
        <taxon>Candidatus Avacidaminococcus</taxon>
    </lineage>
</organism>
<dbReference type="AlphaFoldDB" id="A0A9D1MRR4"/>